<name>Q10JS2_ORYSJ</name>
<feature type="region of interest" description="Disordered" evidence="1">
    <location>
        <begin position="602"/>
        <end position="650"/>
    </location>
</feature>
<dbReference type="CDD" id="cd01647">
    <property type="entry name" value="RT_LTR"/>
    <property type="match status" value="1"/>
</dbReference>
<reference evidence="4" key="2">
    <citation type="submission" date="2006-06" db="EMBL/GenBank/DDBJ databases">
        <authorList>
            <person name="Buell R."/>
            <person name="Wing R.A."/>
            <person name="McCombie W.A."/>
            <person name="Ouyang S."/>
        </authorList>
    </citation>
    <scope>NUCLEOTIDE SEQUENCE</scope>
</reference>
<feature type="compositionally biased region" description="Basic and acidic residues" evidence="1">
    <location>
        <begin position="233"/>
        <end position="275"/>
    </location>
</feature>
<dbReference type="Gene3D" id="1.10.340.70">
    <property type="match status" value="1"/>
</dbReference>
<dbReference type="InterPro" id="IPR000477">
    <property type="entry name" value="RT_dom"/>
</dbReference>
<dbReference type="Pfam" id="PF03732">
    <property type="entry name" value="Retrotrans_gag"/>
    <property type="match status" value="1"/>
</dbReference>
<dbReference type="PANTHER" id="PTHR48475">
    <property type="entry name" value="RIBONUCLEASE H"/>
    <property type="match status" value="1"/>
</dbReference>
<dbReference type="SUPFAM" id="SSF56672">
    <property type="entry name" value="DNA/RNA polymerases"/>
    <property type="match status" value="1"/>
</dbReference>
<dbReference type="PANTHER" id="PTHR48475:SF2">
    <property type="entry name" value="RIBONUCLEASE H"/>
    <property type="match status" value="1"/>
</dbReference>
<proteinExistence type="predicted"/>
<feature type="region of interest" description="Disordered" evidence="1">
    <location>
        <begin position="233"/>
        <end position="303"/>
    </location>
</feature>
<reference evidence="4" key="1">
    <citation type="journal article" date="2005" name="Genome Res.">
        <title>Sequence, annotation, and analysis of synteny between rice chromosome 3 and diverged grass species.</title>
        <authorList>
            <consortium name="Rice Chromosome 3 Sequencing Consortium"/>
            <person name="Buell C.R."/>
            <person name="Yuan Q."/>
            <person name="Ouyang S."/>
            <person name="Liu J."/>
            <person name="Zhu W."/>
            <person name="Wang A."/>
            <person name="Maiti R."/>
            <person name="Haas B."/>
            <person name="Wortman J."/>
            <person name="Pertea M."/>
            <person name="Jones K.M."/>
            <person name="Kim M."/>
            <person name="Overton L."/>
            <person name="Tsitrin T."/>
            <person name="Fadrosh D."/>
            <person name="Bera J."/>
            <person name="Weaver B."/>
            <person name="Jin S."/>
            <person name="Johri S."/>
            <person name="Reardon M."/>
            <person name="Webb K."/>
            <person name="Hill J."/>
            <person name="Moffat K."/>
            <person name="Tallon L."/>
            <person name="Van Aken S."/>
            <person name="Lewis M."/>
            <person name="Utterback T."/>
            <person name="Feldblyum T."/>
            <person name="Zismann V."/>
            <person name="Iobst S."/>
            <person name="Hsiao J."/>
            <person name="de Vazeille A.R."/>
            <person name="Salzberg S.L."/>
            <person name="White O."/>
            <person name="Fraser C."/>
            <person name="Yu Y."/>
            <person name="Kim H."/>
            <person name="Rambo T."/>
            <person name="Currie J."/>
            <person name="Collura K."/>
            <person name="Kernodle-Thompson S."/>
            <person name="Wei F."/>
            <person name="Kudrna K."/>
            <person name="Ammiraju J.S."/>
            <person name="Luo M."/>
            <person name="Goicoechea J.L."/>
            <person name="Wing R.A."/>
            <person name="Henry D."/>
            <person name="Oates R."/>
            <person name="Palmer M."/>
            <person name="Pries G."/>
            <person name="Saski C."/>
            <person name="Simmons J."/>
            <person name="Soderlund C."/>
            <person name="Nelson W."/>
            <person name="de la Bastide M."/>
            <person name="Spiegel L."/>
            <person name="Nascimento L."/>
            <person name="Huang E."/>
            <person name="Preston R."/>
            <person name="Zutavern T."/>
            <person name="Palmer L."/>
            <person name="O'Shaughnessy A."/>
            <person name="Dike S."/>
            <person name="McCombie W.R."/>
            <person name="Minx P."/>
            <person name="Cordum H."/>
            <person name="Wilson R."/>
            <person name="Jin W."/>
            <person name="Lee H.R."/>
            <person name="Jiang J."/>
            <person name="Jackson S."/>
        </authorList>
    </citation>
    <scope>NUCLEOTIDE SEQUENCE [LARGE SCALE GENOMIC DNA]</scope>
</reference>
<feature type="domain" description="RNase H type-1" evidence="2">
    <location>
        <begin position="1097"/>
        <end position="1226"/>
    </location>
</feature>
<protein>
    <submittedName>
        <fullName evidence="4">Retrotransposon protein, putative, Ty3-gypsy subclass</fullName>
    </submittedName>
</protein>
<organism evidence="4">
    <name type="scientific">Oryza sativa subsp. japonica</name>
    <name type="common">Rice</name>
    <dbReference type="NCBI Taxonomy" id="39947"/>
    <lineage>
        <taxon>Eukaryota</taxon>
        <taxon>Viridiplantae</taxon>
        <taxon>Streptophyta</taxon>
        <taxon>Embryophyta</taxon>
        <taxon>Tracheophyta</taxon>
        <taxon>Spermatophyta</taxon>
        <taxon>Magnoliopsida</taxon>
        <taxon>Liliopsida</taxon>
        <taxon>Poales</taxon>
        <taxon>Poaceae</taxon>
        <taxon>BOP clade</taxon>
        <taxon>Oryzoideae</taxon>
        <taxon>Oryzeae</taxon>
        <taxon>Oryzinae</taxon>
        <taxon>Oryza</taxon>
        <taxon>Oryza sativa</taxon>
    </lineage>
</organism>
<evidence type="ECO:0000313" key="4">
    <source>
        <dbReference type="EMBL" id="ABF96555.1"/>
    </source>
</evidence>
<dbReference type="CDD" id="cd09279">
    <property type="entry name" value="RNase_HI_like"/>
    <property type="match status" value="1"/>
</dbReference>
<feature type="region of interest" description="Disordered" evidence="1">
    <location>
        <begin position="508"/>
        <end position="564"/>
    </location>
</feature>
<dbReference type="GO" id="GO:0003676">
    <property type="term" value="F:nucleic acid binding"/>
    <property type="evidence" value="ECO:0007669"/>
    <property type="project" value="InterPro"/>
</dbReference>
<dbReference type="Gene3D" id="3.30.420.10">
    <property type="entry name" value="Ribonuclease H-like superfamily/Ribonuclease H"/>
    <property type="match status" value="2"/>
</dbReference>
<dbReference type="InterPro" id="IPR002156">
    <property type="entry name" value="RNaseH_domain"/>
</dbReference>
<accession>Q10JS2</accession>
<feature type="compositionally biased region" description="Basic and acidic residues" evidence="1">
    <location>
        <begin position="286"/>
        <end position="297"/>
    </location>
</feature>
<evidence type="ECO:0000259" key="2">
    <source>
        <dbReference type="PROSITE" id="PS50879"/>
    </source>
</evidence>
<dbReference type="EMBL" id="DP000009">
    <property type="protein sequence ID" value="ABF96555.1"/>
    <property type="molecule type" value="Genomic_DNA"/>
</dbReference>
<dbReference type="InterPro" id="IPR041577">
    <property type="entry name" value="RT_RNaseH_2"/>
</dbReference>
<dbReference type="InterPro" id="IPR005162">
    <property type="entry name" value="Retrotrans_gag_dom"/>
</dbReference>
<dbReference type="InterPro" id="IPR012337">
    <property type="entry name" value="RNaseH-like_sf"/>
</dbReference>
<dbReference type="PROSITE" id="PS50994">
    <property type="entry name" value="INTEGRASE"/>
    <property type="match status" value="1"/>
</dbReference>
<feature type="compositionally biased region" description="Polar residues" evidence="1">
    <location>
        <begin position="109"/>
        <end position="121"/>
    </location>
</feature>
<dbReference type="Pfam" id="PF13456">
    <property type="entry name" value="RVT_3"/>
    <property type="match status" value="1"/>
</dbReference>
<dbReference type="GO" id="GO:0015074">
    <property type="term" value="P:DNA integration"/>
    <property type="evidence" value="ECO:0007669"/>
    <property type="project" value="InterPro"/>
</dbReference>
<dbReference type="InterPro" id="IPR043128">
    <property type="entry name" value="Rev_trsase/Diguanyl_cyclase"/>
</dbReference>
<sequence length="1659" mass="190250">MAVIFQLGTGYRIKIEYLHEGSVGAPRRGSVKFLPTKCDGFRLQHRRLRLPPGQAFRFGSLNFITNNFGKLSLLDSDSNQSGRNQVLSPFGIPNSADVYSKIVSPELVSNHSDEIQSTPQRPDQDDGSYPSILMRLPDDLATVFTAKASPVRRSRRASASAPIQSRSREVGVILQSLGTVSTEELDGYLSSPDVSSRPTEILDYGDFDNFDDSYEDNYTPLFCGVFMADNETEEQRRAREADEERTRQETERRRLEEERQRQERERLQHEDHDRCLASSQLRKHPHPDWERRVERPHSPHRRRPVDLRDTINQLRAARGNHSPDRYDDDMDGVAAFTSELRRVDWPADFKPTGIEKYDGTTNPESWLTVYGLAVRAVGGDSKAMANYLPVALADSARSWLHGLPRGTIGSWAELRDHFIANFQGTFERPGTHFDLYNIVQKSGESLRDYIRRFSKQRNKISDITDDVIIAAFTKGIRHEDLVGKFGRKPPKTVKQMFEKANEYAKAEDAITASKQSGTTWKPKKDTPTAGGSGSNNHSNNHKDRKRKPEELVAITSPSSRQRSRVNTFNKIMNSQCLHHPNSNHVAKDCFVYKQFAEQYVKNARKPSDGDQGTSNKKDDEDDAPTGFQDHRKELNHIFGGPLSYESKRKQKLTEREINAVQPNTPQDLRWSEIAIKFDRSDHPDRVVHPGRYPLNNKDIFAWKPSDMPGIPREVIEHSLHVKEDTKPIKQRLRRFAQDMKDAIKEELTKLLAAGFIKEVLHPDWLANPVLVRKKTGQWRMCVDYTDLNKSCPKDPFGLPRIDQVIDSTAGCELLSFLDCYSGYHQIRLKESDCLKTSFITPFGAYCYITMPFGLKNAGATYQRMIQRCFSTQIGRNVEAYVDDVVIKTKQKDDLIADLEETFASIRAFRMKLNPEKCIFRVPSGKLLRFMWGPEAEKAFPDFKKLLTTPPVLASPRPQEPLLLYVSGTSQVVSMVLVVEREEEGHIQKVQRPIYFVSDVLANSKTRYPQVQKLLYGVLITVRKLSHYFQSHSVTVVTSFPLGDILHNREANGRIAKWALELMPLDISFKPRTLIKSQALADYLTEWTEYQEDMPEEKMEYWTMHFDGSKRLTGAGAGVVLISPTGERLSYVLWIHFSASHNMAEYEALLHGLRIAISLGIRRLIVRGDSQLVVNQVMKEWSCQDDNMTAYRQEVRKLEDKFDGLELTHVLRHNNEAADRLANFGSKREAIPSDVFVEHLYEPTVPRKEKIEAMNTQGVSMIEADWREPLIRFLTKQELPQDKNEAEQISRRSRLYVIHKTELYKKSPSGILQRCVSLEEGRQLQKDIHSGICGNHAAARTIVGKAYRQGFFWPKAVSDADKIVRTCEGCQFFARQTHLPAQELQTIPLSWPFAVWGLDMLWKKFSKWIEAKPVVTITANKARDFFINIVHRFGVPNRIITDNGTQFTGGIFKDFCEDFGIKICYASVSHPMSNGQVKRANGMVLQGIKARVFDRLHPYTGKWVEQLPSVLWSLRTTPSRATGQSPFFLVYGAEAMLPSEVEFESLRFCNFREERYEEDRVDDINRLEEAREAVLIQSARYLQGLRHYHNRNVRSRAFLVGDLVLRRIQTTQDRHKLSPLWEGPFIIAEVTRPGSYRLKREDGTLVNNSWNIEHLRRFYA</sequence>
<dbReference type="Pfam" id="PF17919">
    <property type="entry name" value="RT_RNaseH_2"/>
    <property type="match status" value="1"/>
</dbReference>
<dbReference type="PROSITE" id="PS50879">
    <property type="entry name" value="RNASE_H_1"/>
    <property type="match status" value="1"/>
</dbReference>
<dbReference type="InterPro" id="IPR036397">
    <property type="entry name" value="RNaseH_sf"/>
</dbReference>
<dbReference type="InterPro" id="IPR043502">
    <property type="entry name" value="DNA/RNA_pol_sf"/>
</dbReference>
<dbReference type="Gene3D" id="3.30.70.270">
    <property type="match status" value="1"/>
</dbReference>
<dbReference type="Gene3D" id="3.10.10.10">
    <property type="entry name" value="HIV Type 1 Reverse Transcriptase, subunit A, domain 1"/>
    <property type="match status" value="1"/>
</dbReference>
<dbReference type="InterPro" id="IPR001584">
    <property type="entry name" value="Integrase_cat-core"/>
</dbReference>
<feature type="region of interest" description="Disordered" evidence="1">
    <location>
        <begin position="109"/>
        <end position="128"/>
    </location>
</feature>
<feature type="compositionally biased region" description="Polar residues" evidence="1">
    <location>
        <begin position="555"/>
        <end position="564"/>
    </location>
</feature>
<dbReference type="Pfam" id="PF00078">
    <property type="entry name" value="RVT_1"/>
    <property type="match status" value="1"/>
</dbReference>
<evidence type="ECO:0000259" key="3">
    <source>
        <dbReference type="PROSITE" id="PS50994"/>
    </source>
</evidence>
<evidence type="ECO:0000256" key="1">
    <source>
        <dbReference type="SAM" id="MobiDB-lite"/>
    </source>
</evidence>
<dbReference type="SUPFAM" id="SSF53098">
    <property type="entry name" value="Ribonuclease H-like"/>
    <property type="match status" value="2"/>
</dbReference>
<feature type="domain" description="Integrase catalytic" evidence="3">
    <location>
        <begin position="1375"/>
        <end position="1533"/>
    </location>
</feature>
<dbReference type="GO" id="GO:0004523">
    <property type="term" value="F:RNA-DNA hybrid ribonuclease activity"/>
    <property type="evidence" value="ECO:0007669"/>
    <property type="project" value="InterPro"/>
</dbReference>
<gene>
    <name evidence="4" type="ordered locus">LOC_Os03g29650</name>
</gene>